<proteinExistence type="predicted"/>
<evidence type="ECO:0000313" key="1">
    <source>
        <dbReference type="EMBL" id="OGG55088.1"/>
    </source>
</evidence>
<dbReference type="EMBL" id="MFLC01000019">
    <property type="protein sequence ID" value="OGG55088.1"/>
    <property type="molecule type" value="Genomic_DNA"/>
</dbReference>
<organism evidence="1 2">
    <name type="scientific">Candidatus Kaiserbacteria bacterium RIFCSPHIGHO2_02_FULL_49_11</name>
    <dbReference type="NCBI Taxonomy" id="1798489"/>
    <lineage>
        <taxon>Bacteria</taxon>
        <taxon>Candidatus Kaiseribacteriota</taxon>
    </lineage>
</organism>
<reference evidence="1 2" key="1">
    <citation type="journal article" date="2016" name="Nat. Commun.">
        <title>Thousands of microbial genomes shed light on interconnected biogeochemical processes in an aquifer system.</title>
        <authorList>
            <person name="Anantharaman K."/>
            <person name="Brown C.T."/>
            <person name="Hug L.A."/>
            <person name="Sharon I."/>
            <person name="Castelle C.J."/>
            <person name="Probst A.J."/>
            <person name="Thomas B.C."/>
            <person name="Singh A."/>
            <person name="Wilkins M.J."/>
            <person name="Karaoz U."/>
            <person name="Brodie E.L."/>
            <person name="Williams K.H."/>
            <person name="Hubbard S.S."/>
            <person name="Banfield J.F."/>
        </authorList>
    </citation>
    <scope>NUCLEOTIDE SEQUENCE [LARGE SCALE GENOMIC DNA]</scope>
</reference>
<evidence type="ECO:0000313" key="2">
    <source>
        <dbReference type="Proteomes" id="UP000177659"/>
    </source>
</evidence>
<gene>
    <name evidence="1" type="ORF">A3D62_00785</name>
</gene>
<name>A0A1F6D0W9_9BACT</name>
<protein>
    <submittedName>
        <fullName evidence="1">Uncharacterized protein</fullName>
    </submittedName>
</protein>
<accession>A0A1F6D0W9</accession>
<comment type="caution">
    <text evidence="1">The sequence shown here is derived from an EMBL/GenBank/DDBJ whole genome shotgun (WGS) entry which is preliminary data.</text>
</comment>
<sequence length="101" mass="11922">MNILIRFPLELKRSPQRNDQIEVRSPAFERFYILVYRGDDPSRIKQRIVRFLNSLSPVAIHVIESFPTLESLERNMGGVVIVRPMFVGKYLRQSHLCRLRP</sequence>
<dbReference type="Proteomes" id="UP000177659">
    <property type="component" value="Unassembled WGS sequence"/>
</dbReference>
<dbReference type="AlphaFoldDB" id="A0A1F6D0W9"/>